<keyword evidence="1" id="KW-0472">Membrane</keyword>
<evidence type="ECO:0000313" key="2">
    <source>
        <dbReference type="EMBL" id="CAH1203744.1"/>
    </source>
</evidence>
<accession>A0ABN8GDS3</accession>
<protein>
    <submittedName>
        <fullName evidence="2">Uncharacterized protein</fullName>
    </submittedName>
</protein>
<name>A0ABN8GDS3_9BACL</name>
<proteinExistence type="predicted"/>
<keyword evidence="1" id="KW-1133">Transmembrane helix</keyword>
<sequence length="72" mass="8232">MHLVIGALLGIIILWVIFKISPGCGSFIVLVILGFILWRMGAFGVIFNLLRLLWYMFTDWVRGLLGMEQMMS</sequence>
<evidence type="ECO:0000256" key="1">
    <source>
        <dbReference type="SAM" id="Phobius"/>
    </source>
</evidence>
<comment type="caution">
    <text evidence="2">The sequence shown here is derived from an EMBL/GenBank/DDBJ whole genome shotgun (WGS) entry which is preliminary data.</text>
</comment>
<keyword evidence="1" id="KW-0812">Transmembrane</keyword>
<organism evidence="2 3">
    <name type="scientific">Paenibacillus plantiphilus</name>
    <dbReference type="NCBI Taxonomy" id="2905650"/>
    <lineage>
        <taxon>Bacteria</taxon>
        <taxon>Bacillati</taxon>
        <taxon>Bacillota</taxon>
        <taxon>Bacilli</taxon>
        <taxon>Bacillales</taxon>
        <taxon>Paenibacillaceae</taxon>
        <taxon>Paenibacillus</taxon>
    </lineage>
</organism>
<dbReference type="EMBL" id="CAKMMF010000009">
    <property type="protein sequence ID" value="CAH1203744.1"/>
    <property type="molecule type" value="Genomic_DNA"/>
</dbReference>
<gene>
    <name evidence="2" type="ORF">PAECIP111893_02055</name>
</gene>
<dbReference type="Proteomes" id="UP000838686">
    <property type="component" value="Unassembled WGS sequence"/>
</dbReference>
<evidence type="ECO:0000313" key="3">
    <source>
        <dbReference type="Proteomes" id="UP000838686"/>
    </source>
</evidence>
<keyword evidence="3" id="KW-1185">Reference proteome</keyword>
<reference evidence="2" key="1">
    <citation type="submission" date="2022-01" db="EMBL/GenBank/DDBJ databases">
        <authorList>
            <person name="Criscuolo A."/>
        </authorList>
    </citation>
    <scope>NUCLEOTIDE SEQUENCE</scope>
    <source>
        <strain evidence="2">CIP111893</strain>
    </source>
</reference>
<feature type="transmembrane region" description="Helical" evidence="1">
    <location>
        <begin position="28"/>
        <end position="50"/>
    </location>
</feature>